<dbReference type="AlphaFoldDB" id="A0AAX4HF64"/>
<dbReference type="PANTHER" id="PTHR28136:SF1">
    <property type="entry name" value="NUCLEUS EXPORT PROTEIN BRL1"/>
    <property type="match status" value="1"/>
</dbReference>
<keyword evidence="2" id="KW-0472">Membrane</keyword>
<feature type="compositionally biased region" description="Polar residues" evidence="1">
    <location>
        <begin position="119"/>
        <end position="130"/>
    </location>
</feature>
<dbReference type="InterPro" id="IPR040202">
    <property type="entry name" value="Brl1/Brr6"/>
</dbReference>
<name>A0AAX4HF64_9ASCO</name>
<feature type="domain" description="Brl1/Brr6" evidence="3">
    <location>
        <begin position="144"/>
        <end position="278"/>
    </location>
</feature>
<dbReference type="SMART" id="SM01042">
    <property type="entry name" value="Brr6_like_C_C"/>
    <property type="match status" value="1"/>
</dbReference>
<keyword evidence="5" id="KW-1185">Reference proteome</keyword>
<feature type="region of interest" description="Disordered" evidence="1">
    <location>
        <begin position="109"/>
        <end position="132"/>
    </location>
</feature>
<reference evidence="4 5" key="1">
    <citation type="submission" date="2023-10" db="EMBL/GenBank/DDBJ databases">
        <title>Draft Genome Sequence of Candida saopaulonensis from a very Premature Infant with Sepsis.</title>
        <authorList>
            <person name="Ning Y."/>
            <person name="Dai R."/>
            <person name="Xiao M."/>
            <person name="Xu Y."/>
            <person name="Yan Q."/>
            <person name="Zhang L."/>
        </authorList>
    </citation>
    <scope>NUCLEOTIDE SEQUENCE [LARGE SCALE GENOMIC DNA]</scope>
    <source>
        <strain evidence="4 5">19XY460</strain>
    </source>
</reference>
<protein>
    <recommendedName>
        <fullName evidence="3">Brl1/Brr6 domain-containing protein</fullName>
    </recommendedName>
</protein>
<dbReference type="InterPro" id="IPR018767">
    <property type="entry name" value="Brl1/Brr6_dom"/>
</dbReference>
<dbReference type="GeneID" id="88175664"/>
<dbReference type="RefSeq" id="XP_062879605.1">
    <property type="nucleotide sequence ID" value="XM_063023535.1"/>
</dbReference>
<dbReference type="Proteomes" id="UP001338582">
    <property type="component" value="Chromosome 6"/>
</dbReference>
<evidence type="ECO:0000256" key="2">
    <source>
        <dbReference type="SAM" id="Phobius"/>
    </source>
</evidence>
<dbReference type="GO" id="GO:0031965">
    <property type="term" value="C:nuclear membrane"/>
    <property type="evidence" value="ECO:0007669"/>
    <property type="project" value="InterPro"/>
</dbReference>
<sequence>MVDTRAEMNYRLQHFVYGENTQIETSTPLTRNLSADKDSIADSGLADESPAERNKNYTQNTQQTGLLGASCEDDLRRCAENLRQELYQRNNEAKSNSGELSSKIQYEYQSTPGGKVGSRGSTDRNSTNDASRGFLSDPWKPYVLQLYLQLTVNVVLVAVAAYLGYLIVSTLRADIHHQVEQCVSDALHEISQCSKEYYRNKCHNDGSHKRAPLLEDACTNWERCMNRDPQLMAKSRVTAEMLAEILNAFLHRLSWKSLFVIAAIVLASFATTFLSIERLQQWPAQQQKKSAFQERLIETDHQAENERTILLNEERSSELPVLNSSMISQDSPLSRKSSTRLSNNRD</sequence>
<feature type="compositionally biased region" description="Polar residues" evidence="1">
    <location>
        <begin position="322"/>
        <end position="346"/>
    </location>
</feature>
<proteinExistence type="predicted"/>
<evidence type="ECO:0000256" key="1">
    <source>
        <dbReference type="SAM" id="MobiDB-lite"/>
    </source>
</evidence>
<accession>A0AAX4HF64</accession>
<dbReference type="Pfam" id="PF10104">
    <property type="entry name" value="Brr6_like_C_C"/>
    <property type="match status" value="1"/>
</dbReference>
<feature type="transmembrane region" description="Helical" evidence="2">
    <location>
        <begin position="258"/>
        <end position="276"/>
    </location>
</feature>
<feature type="region of interest" description="Disordered" evidence="1">
    <location>
        <begin position="320"/>
        <end position="346"/>
    </location>
</feature>
<dbReference type="GO" id="GO:0006998">
    <property type="term" value="P:nuclear envelope organization"/>
    <property type="evidence" value="ECO:0007669"/>
    <property type="project" value="InterPro"/>
</dbReference>
<feature type="region of interest" description="Disordered" evidence="1">
    <location>
        <begin position="40"/>
        <end position="61"/>
    </location>
</feature>
<dbReference type="EMBL" id="CP138899">
    <property type="protein sequence ID" value="WPK27227.1"/>
    <property type="molecule type" value="Genomic_DNA"/>
</dbReference>
<feature type="transmembrane region" description="Helical" evidence="2">
    <location>
        <begin position="146"/>
        <end position="168"/>
    </location>
</feature>
<keyword evidence="2" id="KW-0812">Transmembrane</keyword>
<dbReference type="GO" id="GO:0055088">
    <property type="term" value="P:lipid homeostasis"/>
    <property type="evidence" value="ECO:0007669"/>
    <property type="project" value="InterPro"/>
</dbReference>
<organism evidence="4 5">
    <name type="scientific">Australozyma saopauloensis</name>
    <dbReference type="NCBI Taxonomy" id="291208"/>
    <lineage>
        <taxon>Eukaryota</taxon>
        <taxon>Fungi</taxon>
        <taxon>Dikarya</taxon>
        <taxon>Ascomycota</taxon>
        <taxon>Saccharomycotina</taxon>
        <taxon>Pichiomycetes</taxon>
        <taxon>Metschnikowiaceae</taxon>
        <taxon>Australozyma</taxon>
    </lineage>
</organism>
<keyword evidence="2" id="KW-1133">Transmembrane helix</keyword>
<dbReference type="KEGG" id="asau:88175664"/>
<evidence type="ECO:0000313" key="5">
    <source>
        <dbReference type="Proteomes" id="UP001338582"/>
    </source>
</evidence>
<evidence type="ECO:0000259" key="3">
    <source>
        <dbReference type="SMART" id="SM01042"/>
    </source>
</evidence>
<dbReference type="PANTHER" id="PTHR28136">
    <property type="entry name" value="NUCLEUS EXPORT PROTEIN BRR6"/>
    <property type="match status" value="1"/>
</dbReference>
<gene>
    <name evidence="4" type="ORF">PUMCH_004604</name>
</gene>
<evidence type="ECO:0000313" key="4">
    <source>
        <dbReference type="EMBL" id="WPK27227.1"/>
    </source>
</evidence>